<keyword evidence="2" id="KW-1185">Reference proteome</keyword>
<comment type="caution">
    <text evidence="1">The sequence shown here is derived from an EMBL/GenBank/DDBJ whole genome shotgun (WGS) entry which is preliminary data.</text>
</comment>
<organism evidence="1 2">
    <name type="scientific">Oxalicibacterium faecigallinarum</name>
    <dbReference type="NCBI Taxonomy" id="573741"/>
    <lineage>
        <taxon>Bacteria</taxon>
        <taxon>Pseudomonadati</taxon>
        <taxon>Pseudomonadota</taxon>
        <taxon>Betaproteobacteria</taxon>
        <taxon>Burkholderiales</taxon>
        <taxon>Oxalobacteraceae</taxon>
        <taxon>Oxalicibacterium</taxon>
    </lineage>
</organism>
<reference evidence="2" key="1">
    <citation type="journal article" date="2019" name="Int. J. Syst. Evol. Microbiol.">
        <title>The Global Catalogue of Microorganisms (GCM) 10K type strain sequencing project: providing services to taxonomists for standard genome sequencing and annotation.</title>
        <authorList>
            <consortium name="The Broad Institute Genomics Platform"/>
            <consortium name="The Broad Institute Genome Sequencing Center for Infectious Disease"/>
            <person name="Wu L."/>
            <person name="Ma J."/>
        </authorList>
    </citation>
    <scope>NUCLEOTIDE SEQUENCE [LARGE SCALE GENOMIC DNA]</scope>
    <source>
        <strain evidence="2">CCM 2767</strain>
    </source>
</reference>
<dbReference type="Proteomes" id="UP000642180">
    <property type="component" value="Unassembled WGS sequence"/>
</dbReference>
<proteinExistence type="predicted"/>
<dbReference type="AlphaFoldDB" id="A0A8J3AUP7"/>
<evidence type="ECO:0000313" key="1">
    <source>
        <dbReference type="EMBL" id="GGI19162.1"/>
    </source>
</evidence>
<dbReference type="EMBL" id="BMDI01000001">
    <property type="protein sequence ID" value="GGI19162.1"/>
    <property type="molecule type" value="Genomic_DNA"/>
</dbReference>
<evidence type="ECO:0000313" key="2">
    <source>
        <dbReference type="Proteomes" id="UP000642180"/>
    </source>
</evidence>
<protein>
    <submittedName>
        <fullName evidence="1">Uncharacterized protein</fullName>
    </submittedName>
</protein>
<dbReference type="RefSeq" id="WP_188380865.1">
    <property type="nucleotide sequence ID" value="NZ_BMDI01000001.1"/>
</dbReference>
<gene>
    <name evidence="1" type="ORF">GCM10008066_17700</name>
</gene>
<name>A0A8J3AUP7_9BURK</name>
<sequence>MRFVPTSAVTVEKLKQLAKKTKAKFKIKHAEALDRVARGAGYNHWHHVLLCAEESLRRPDGQLPLLKECEAIVAAAQNGEGRLVVTGPEVLDRPLILFSTPDADAWILEPNEDRAICLLWRGQKFEPEIRDHGREVQIAWDGTFDLAGDAFLVDVDLPAVGQRLIYGYPLRKLRDALHHAKTVERLTDDLFFDRDTVPLTEQLIEELVVIGWDRDRLEEYAREGAEYSPQRNSFLTQVMTG</sequence>
<accession>A0A8J3AUP7</accession>